<accession>A0A0J8E2V3</accession>
<evidence type="ECO:0000313" key="1">
    <source>
        <dbReference type="EMBL" id="KMS97430.1"/>
    </source>
</evidence>
<dbReference type="EMBL" id="KQ090318">
    <property type="protein sequence ID" value="KMS97430.1"/>
    <property type="molecule type" value="Genomic_DNA"/>
</dbReference>
<dbReference type="AlphaFoldDB" id="A0A0J8E2V3"/>
<dbReference type="Gramene" id="KMS97430">
    <property type="protein sequence ID" value="KMS97430"/>
    <property type="gene ID" value="BVRB_5g127100"/>
</dbReference>
<gene>
    <name evidence="1" type="ORF">BVRB_5g127100</name>
</gene>
<keyword evidence="2" id="KW-1185">Reference proteome</keyword>
<sequence>MNADVTFFFGNADITFIDALSWGLTNILLPHTLPNPIIFEPTTLCGGRWKGLHHFELLIIQSSFIVPKSMNFATA</sequence>
<protein>
    <submittedName>
        <fullName evidence="1">Uncharacterized protein</fullName>
    </submittedName>
</protein>
<organism evidence="1 2">
    <name type="scientific">Beta vulgaris subsp. vulgaris</name>
    <name type="common">Beet</name>
    <dbReference type="NCBI Taxonomy" id="3555"/>
    <lineage>
        <taxon>Eukaryota</taxon>
        <taxon>Viridiplantae</taxon>
        <taxon>Streptophyta</taxon>
        <taxon>Embryophyta</taxon>
        <taxon>Tracheophyta</taxon>
        <taxon>Spermatophyta</taxon>
        <taxon>Magnoliopsida</taxon>
        <taxon>eudicotyledons</taxon>
        <taxon>Gunneridae</taxon>
        <taxon>Pentapetalae</taxon>
        <taxon>Caryophyllales</taxon>
        <taxon>Chenopodiaceae</taxon>
        <taxon>Betoideae</taxon>
        <taxon>Beta</taxon>
    </lineage>
</organism>
<evidence type="ECO:0000313" key="2">
    <source>
        <dbReference type="Proteomes" id="UP000035740"/>
    </source>
</evidence>
<reference evidence="1 2" key="1">
    <citation type="journal article" date="2014" name="Nature">
        <title>The genome of the recently domesticated crop plant sugar beet (Beta vulgaris).</title>
        <authorList>
            <person name="Dohm J.C."/>
            <person name="Minoche A.E."/>
            <person name="Holtgrawe D."/>
            <person name="Capella-Gutierrez S."/>
            <person name="Zakrzewski F."/>
            <person name="Tafer H."/>
            <person name="Rupp O."/>
            <person name="Sorensen T.R."/>
            <person name="Stracke R."/>
            <person name="Reinhardt R."/>
            <person name="Goesmann A."/>
            <person name="Kraft T."/>
            <person name="Schulz B."/>
            <person name="Stadler P.F."/>
            <person name="Schmidt T."/>
            <person name="Gabaldon T."/>
            <person name="Lehrach H."/>
            <person name="Weisshaar B."/>
            <person name="Himmelbauer H."/>
        </authorList>
    </citation>
    <scope>NUCLEOTIDE SEQUENCE [LARGE SCALE GENOMIC DNA]</scope>
    <source>
        <tissue evidence="1">Taproot</tissue>
    </source>
</reference>
<dbReference type="Proteomes" id="UP000035740">
    <property type="component" value="Unassembled WGS sequence"/>
</dbReference>
<proteinExistence type="predicted"/>
<name>A0A0J8E2V3_BETVV</name>